<protein>
    <recommendedName>
        <fullName evidence="3 13">Protein TonB</fullName>
    </recommendedName>
</protein>
<evidence type="ECO:0000256" key="6">
    <source>
        <dbReference type="ARBA" id="ARBA00022519"/>
    </source>
</evidence>
<keyword evidence="8" id="KW-0677">Repeat</keyword>
<dbReference type="Pfam" id="PF03544">
    <property type="entry name" value="TonB_C"/>
    <property type="match status" value="1"/>
</dbReference>
<dbReference type="GO" id="GO:0015891">
    <property type="term" value="P:siderophore transport"/>
    <property type="evidence" value="ECO:0007669"/>
    <property type="project" value="InterPro"/>
</dbReference>
<keyword evidence="6 13" id="KW-0997">Cell inner membrane</keyword>
<dbReference type="GO" id="GO:0030288">
    <property type="term" value="C:outer membrane-bounded periplasmic space"/>
    <property type="evidence" value="ECO:0007669"/>
    <property type="project" value="InterPro"/>
</dbReference>
<proteinExistence type="inferred from homology"/>
<keyword evidence="9 13" id="KW-0653">Protein transport</keyword>
<evidence type="ECO:0000256" key="1">
    <source>
        <dbReference type="ARBA" id="ARBA00004383"/>
    </source>
</evidence>
<keyword evidence="5 13" id="KW-1003">Cell membrane</keyword>
<evidence type="ECO:0000256" key="12">
    <source>
        <dbReference type="ARBA" id="ARBA00025849"/>
    </source>
</evidence>
<keyword evidence="4 13" id="KW-0813">Transport</keyword>
<evidence type="ECO:0000256" key="9">
    <source>
        <dbReference type="ARBA" id="ARBA00022927"/>
    </source>
</evidence>
<name>A0A4R6U2K8_9GAMM</name>
<dbReference type="GO" id="GO:0055085">
    <property type="term" value="P:transmembrane transport"/>
    <property type="evidence" value="ECO:0007669"/>
    <property type="project" value="InterPro"/>
</dbReference>
<dbReference type="GO" id="GO:0015031">
    <property type="term" value="P:protein transport"/>
    <property type="evidence" value="ECO:0007669"/>
    <property type="project" value="UniProtKB-UniRule"/>
</dbReference>
<keyword evidence="17" id="KW-1185">Reference proteome</keyword>
<evidence type="ECO:0000313" key="17">
    <source>
        <dbReference type="Proteomes" id="UP000294575"/>
    </source>
</evidence>
<organism evidence="16 17">
    <name type="scientific">Thiopseudomonas denitrificans</name>
    <dbReference type="NCBI Taxonomy" id="1501432"/>
    <lineage>
        <taxon>Bacteria</taxon>
        <taxon>Pseudomonadati</taxon>
        <taxon>Pseudomonadota</taxon>
        <taxon>Gammaproteobacteria</taxon>
        <taxon>Pseudomonadales</taxon>
        <taxon>Pseudomonadaceae</taxon>
        <taxon>Thiopseudomonas</taxon>
    </lineage>
</organism>
<evidence type="ECO:0000256" key="8">
    <source>
        <dbReference type="ARBA" id="ARBA00022737"/>
    </source>
</evidence>
<evidence type="ECO:0000256" key="7">
    <source>
        <dbReference type="ARBA" id="ARBA00022692"/>
    </source>
</evidence>
<evidence type="ECO:0000256" key="5">
    <source>
        <dbReference type="ARBA" id="ARBA00022475"/>
    </source>
</evidence>
<dbReference type="InterPro" id="IPR051045">
    <property type="entry name" value="TonB-dependent_transducer"/>
</dbReference>
<dbReference type="Gene3D" id="3.30.1150.10">
    <property type="match status" value="1"/>
</dbReference>
<dbReference type="PANTHER" id="PTHR33446">
    <property type="entry name" value="PROTEIN TONB-RELATED"/>
    <property type="match status" value="1"/>
</dbReference>
<dbReference type="RefSeq" id="WP_101496552.1">
    <property type="nucleotide sequence ID" value="NZ_LNJZ01000006.1"/>
</dbReference>
<comment type="subcellular location">
    <subcellularLocation>
        <location evidence="1 13">Cell inner membrane</location>
        <topology evidence="1 13">Single-pass membrane protein</topology>
        <orientation evidence="1 13">Periplasmic side</orientation>
    </subcellularLocation>
</comment>
<dbReference type="PANTHER" id="PTHR33446:SF8">
    <property type="entry name" value="PROTEIN TONB"/>
    <property type="match status" value="1"/>
</dbReference>
<dbReference type="InterPro" id="IPR037682">
    <property type="entry name" value="TonB_C"/>
</dbReference>
<dbReference type="GO" id="GO:0031992">
    <property type="term" value="F:energy transducer activity"/>
    <property type="evidence" value="ECO:0007669"/>
    <property type="project" value="InterPro"/>
</dbReference>
<evidence type="ECO:0000256" key="2">
    <source>
        <dbReference type="ARBA" id="ARBA00006555"/>
    </source>
</evidence>
<dbReference type="AlphaFoldDB" id="A0A4R6U2K8"/>
<evidence type="ECO:0000256" key="3">
    <source>
        <dbReference type="ARBA" id="ARBA00022362"/>
    </source>
</evidence>
<feature type="domain" description="TonB C-terminal" evidence="15">
    <location>
        <begin position="138"/>
        <end position="231"/>
    </location>
</feature>
<comment type="function">
    <text evidence="13">Interacts with outer membrane receptor proteins that carry out high-affinity binding and energy dependent uptake into the periplasmic space of specific substrates. It could act to transduce energy from the cytoplasmic membrane to specific energy-requiring processes in the outer membrane, resulting in the release into the periplasm of ligands bound by these outer membrane proteins.</text>
</comment>
<keyword evidence="13" id="KW-0735">Signal-anchor</keyword>
<sequence>MARWLVSLLAALLAALASFVLILWMVLPPKARVENKPVQVGHFVPMSRDTSESRSRSRLKAPEPPPDQVQPPSQQTPQPPQQMQAATVKLDVSLPSLPGAVSIQAAAMPSLAGVTAAKATAAPAAPAAPAASAPGPSGVDSEVVPLNEVLPEYPDQARRRGIEGHVRLAFTITTQGRVENIRVVESSPPNIFDRSARRAAARWRFAPRTENGLAVEREAVKTLEFRLTNGR</sequence>
<keyword evidence="11" id="KW-0472">Membrane</keyword>
<comment type="subunit">
    <text evidence="12">Homodimer. Forms a complex with the accessory proteins ExbB and ExbD.</text>
</comment>
<evidence type="ECO:0000256" key="11">
    <source>
        <dbReference type="ARBA" id="ARBA00023136"/>
    </source>
</evidence>
<dbReference type="OrthoDB" id="1628901at2"/>
<evidence type="ECO:0000313" key="16">
    <source>
        <dbReference type="EMBL" id="TDQ39886.1"/>
    </source>
</evidence>
<evidence type="ECO:0000256" key="14">
    <source>
        <dbReference type="SAM" id="MobiDB-lite"/>
    </source>
</evidence>
<dbReference type="InterPro" id="IPR003538">
    <property type="entry name" value="TonB"/>
</dbReference>
<dbReference type="SUPFAM" id="SSF74653">
    <property type="entry name" value="TolA/TonB C-terminal domain"/>
    <property type="match status" value="1"/>
</dbReference>
<feature type="region of interest" description="Disordered" evidence="14">
    <location>
        <begin position="44"/>
        <end position="85"/>
    </location>
</feature>
<evidence type="ECO:0000256" key="13">
    <source>
        <dbReference type="RuleBase" id="RU362123"/>
    </source>
</evidence>
<evidence type="ECO:0000256" key="4">
    <source>
        <dbReference type="ARBA" id="ARBA00022448"/>
    </source>
</evidence>
<accession>A0A4R6U2K8</accession>
<evidence type="ECO:0000259" key="15">
    <source>
        <dbReference type="PROSITE" id="PS52015"/>
    </source>
</evidence>
<gene>
    <name evidence="16" type="ORF">DFQ45_10114</name>
</gene>
<dbReference type="EMBL" id="SNYK01000001">
    <property type="protein sequence ID" value="TDQ39886.1"/>
    <property type="molecule type" value="Genomic_DNA"/>
</dbReference>
<comment type="similarity">
    <text evidence="2 13">Belongs to the TonB family.</text>
</comment>
<feature type="compositionally biased region" description="Low complexity" evidence="14">
    <location>
        <begin position="70"/>
        <end position="84"/>
    </location>
</feature>
<dbReference type="Proteomes" id="UP000294575">
    <property type="component" value="Unassembled WGS sequence"/>
</dbReference>
<keyword evidence="10" id="KW-1133">Transmembrane helix</keyword>
<dbReference type="PROSITE" id="PS52015">
    <property type="entry name" value="TONB_CTD"/>
    <property type="match status" value="1"/>
</dbReference>
<evidence type="ECO:0000256" key="10">
    <source>
        <dbReference type="ARBA" id="ARBA00022989"/>
    </source>
</evidence>
<keyword evidence="7" id="KW-0812">Transmembrane</keyword>
<dbReference type="NCBIfam" id="TIGR01352">
    <property type="entry name" value="tonB_Cterm"/>
    <property type="match status" value="1"/>
</dbReference>
<dbReference type="GO" id="GO:0098797">
    <property type="term" value="C:plasma membrane protein complex"/>
    <property type="evidence" value="ECO:0007669"/>
    <property type="project" value="TreeGrafter"/>
</dbReference>
<dbReference type="PRINTS" id="PR01374">
    <property type="entry name" value="TONBPROTEIN"/>
</dbReference>
<comment type="caution">
    <text evidence="16">The sequence shown here is derived from an EMBL/GenBank/DDBJ whole genome shotgun (WGS) entry which is preliminary data.</text>
</comment>
<reference evidence="16 17" key="1">
    <citation type="submission" date="2019-03" db="EMBL/GenBank/DDBJ databases">
        <title>Genomic Encyclopedia of Type Strains, Phase IV (KMG-IV): sequencing the most valuable type-strain genomes for metagenomic binning, comparative biology and taxonomic classification.</title>
        <authorList>
            <person name="Goeker M."/>
        </authorList>
    </citation>
    <scope>NUCLEOTIDE SEQUENCE [LARGE SCALE GENOMIC DNA]</scope>
    <source>
        <strain evidence="16 17">DSM 28679</strain>
    </source>
</reference>
<dbReference type="InterPro" id="IPR006260">
    <property type="entry name" value="TonB/TolA_C"/>
</dbReference>